<dbReference type="AlphaFoldDB" id="A0A150QWS5"/>
<feature type="region of interest" description="Disordered" evidence="1">
    <location>
        <begin position="113"/>
        <end position="154"/>
    </location>
</feature>
<sequence>MFAARKRKPVPHEFVLEALAPLGPETRPLFGCLAVYVGEKIVLALRDKPGPDNGVWLATTEEHHAALRRDLPSMRSIEVLGKAVTGWQVLPADAPDFEEAALRACALIEAGDPRIGKVPGEKRKKRDAPRAGASSAPEKIAAGSNAAKRPRARR</sequence>
<name>A0A150QWS5_SORCE</name>
<organism evidence="2 3">
    <name type="scientific">Sorangium cellulosum</name>
    <name type="common">Polyangium cellulosum</name>
    <dbReference type="NCBI Taxonomy" id="56"/>
    <lineage>
        <taxon>Bacteria</taxon>
        <taxon>Pseudomonadati</taxon>
        <taxon>Myxococcota</taxon>
        <taxon>Polyangia</taxon>
        <taxon>Polyangiales</taxon>
        <taxon>Polyangiaceae</taxon>
        <taxon>Sorangium</taxon>
    </lineage>
</organism>
<gene>
    <name evidence="2" type="ORF">BE15_47965</name>
</gene>
<evidence type="ECO:0000313" key="3">
    <source>
        <dbReference type="Proteomes" id="UP000075260"/>
    </source>
</evidence>
<evidence type="ECO:0000313" key="2">
    <source>
        <dbReference type="EMBL" id="KYF72443.1"/>
    </source>
</evidence>
<protein>
    <recommendedName>
        <fullName evidence="4">TfoX N-terminal domain-containing protein</fullName>
    </recommendedName>
</protein>
<dbReference type="EMBL" id="JEMA01000264">
    <property type="protein sequence ID" value="KYF72443.1"/>
    <property type="molecule type" value="Genomic_DNA"/>
</dbReference>
<evidence type="ECO:0000256" key="1">
    <source>
        <dbReference type="SAM" id="MobiDB-lite"/>
    </source>
</evidence>
<accession>A0A150QWS5</accession>
<comment type="caution">
    <text evidence="2">The sequence shown here is derived from an EMBL/GenBank/DDBJ whole genome shotgun (WGS) entry which is preliminary data.</text>
</comment>
<reference evidence="2 3" key="1">
    <citation type="submission" date="2014-02" db="EMBL/GenBank/DDBJ databases">
        <title>The small core and large imbalanced accessory genome model reveals a collaborative survival strategy of Sorangium cellulosum strains in nature.</title>
        <authorList>
            <person name="Han K."/>
            <person name="Peng R."/>
            <person name="Blom J."/>
            <person name="Li Y.-Z."/>
        </authorList>
    </citation>
    <scope>NUCLEOTIDE SEQUENCE [LARGE SCALE GENOMIC DNA]</scope>
    <source>
        <strain evidence="2 3">So0008-312</strain>
    </source>
</reference>
<dbReference type="Proteomes" id="UP000075260">
    <property type="component" value="Unassembled WGS sequence"/>
</dbReference>
<evidence type="ECO:0008006" key="4">
    <source>
        <dbReference type="Google" id="ProtNLM"/>
    </source>
</evidence>
<proteinExistence type="predicted"/>